<dbReference type="InterPro" id="IPR001387">
    <property type="entry name" value="Cro/C1-type_HTH"/>
</dbReference>
<reference evidence="2 3" key="1">
    <citation type="submission" date="2022-04" db="EMBL/GenBank/DDBJ databases">
        <title>Genome diversity in the genus Frankia.</title>
        <authorList>
            <person name="Carlos-Shanley C."/>
            <person name="Hahn D."/>
        </authorList>
    </citation>
    <scope>NUCLEOTIDE SEQUENCE [LARGE SCALE GENOMIC DNA]</scope>
    <source>
        <strain evidence="2 3">Ag45/Mut15</strain>
    </source>
</reference>
<evidence type="ECO:0000313" key="2">
    <source>
        <dbReference type="EMBL" id="MCK9874913.1"/>
    </source>
</evidence>
<feature type="domain" description="HTH cro/C1-type" evidence="1">
    <location>
        <begin position="81"/>
        <end position="105"/>
    </location>
</feature>
<sequence length="178" mass="19535">MPVAIAHVRAEARQLRVLGWSYRRIALRLRARHGLRPLAAFRLAHGWTQEEAARHWNERWPEAGAVKTGKAWSYWESWPGRGGRAPSAAVLWRLAELYQCRPGELLDGPDFGRSDPAAQAQAQVVPRARETTAFGDGDGDEPLRTAAILDDPVRGEVPSAASTEAMLLGLLSGWVPAA</sequence>
<dbReference type="SUPFAM" id="SSF47413">
    <property type="entry name" value="lambda repressor-like DNA-binding domains"/>
    <property type="match status" value="1"/>
</dbReference>
<keyword evidence="3" id="KW-1185">Reference proteome</keyword>
<dbReference type="Proteomes" id="UP001201873">
    <property type="component" value="Unassembled WGS sequence"/>
</dbReference>
<comment type="caution">
    <text evidence="2">The sequence shown here is derived from an EMBL/GenBank/DDBJ whole genome shotgun (WGS) entry which is preliminary data.</text>
</comment>
<proteinExistence type="predicted"/>
<dbReference type="EMBL" id="JALKFT010000002">
    <property type="protein sequence ID" value="MCK9874913.1"/>
    <property type="molecule type" value="Genomic_DNA"/>
</dbReference>
<gene>
    <name evidence="2" type="ORF">MXD59_03795</name>
</gene>
<accession>A0ABT0JTP5</accession>
<protein>
    <submittedName>
        <fullName evidence="2">Helix-turn-helix transcriptional regulator</fullName>
    </submittedName>
</protein>
<dbReference type="PROSITE" id="PS50943">
    <property type="entry name" value="HTH_CROC1"/>
    <property type="match status" value="1"/>
</dbReference>
<dbReference type="CDD" id="cd00093">
    <property type="entry name" value="HTH_XRE"/>
    <property type="match status" value="1"/>
</dbReference>
<name>A0ABT0JTP5_9ACTN</name>
<evidence type="ECO:0000259" key="1">
    <source>
        <dbReference type="PROSITE" id="PS50943"/>
    </source>
</evidence>
<evidence type="ECO:0000313" key="3">
    <source>
        <dbReference type="Proteomes" id="UP001201873"/>
    </source>
</evidence>
<dbReference type="InterPro" id="IPR010982">
    <property type="entry name" value="Lambda_DNA-bd_dom_sf"/>
</dbReference>
<dbReference type="Gene3D" id="1.10.260.40">
    <property type="entry name" value="lambda repressor-like DNA-binding domains"/>
    <property type="match status" value="1"/>
</dbReference>
<organism evidence="2 3">
    <name type="scientific">Frankia umida</name>
    <dbReference type="NCBI Taxonomy" id="573489"/>
    <lineage>
        <taxon>Bacteria</taxon>
        <taxon>Bacillati</taxon>
        <taxon>Actinomycetota</taxon>
        <taxon>Actinomycetes</taxon>
        <taxon>Frankiales</taxon>
        <taxon>Frankiaceae</taxon>
        <taxon>Frankia</taxon>
    </lineage>
</organism>